<dbReference type="AlphaFoldDB" id="A0A1Y2ICF7"/>
<evidence type="ECO:0000313" key="11">
    <source>
        <dbReference type="EMBL" id="OSC98819.1"/>
    </source>
</evidence>
<dbReference type="PROSITE" id="PS00217">
    <property type="entry name" value="SUGAR_TRANSPORT_2"/>
    <property type="match status" value="2"/>
</dbReference>
<dbReference type="SUPFAM" id="SSF103473">
    <property type="entry name" value="MFS general substrate transporter"/>
    <property type="match status" value="2"/>
</dbReference>
<reference evidence="11 12" key="1">
    <citation type="journal article" date="2015" name="Biotechnol. Biofuels">
        <title>Enhanced degradation of softwood versus hardwood by the white-rot fungus Pycnoporus coccineus.</title>
        <authorList>
            <person name="Couturier M."/>
            <person name="Navarro D."/>
            <person name="Chevret D."/>
            <person name="Henrissat B."/>
            <person name="Piumi F."/>
            <person name="Ruiz-Duenas F.J."/>
            <person name="Martinez A.T."/>
            <person name="Grigoriev I.V."/>
            <person name="Riley R."/>
            <person name="Lipzen A."/>
            <person name="Berrin J.G."/>
            <person name="Master E.R."/>
            <person name="Rosso M.N."/>
        </authorList>
    </citation>
    <scope>NUCLEOTIDE SEQUENCE [LARGE SCALE GENOMIC DNA]</scope>
    <source>
        <strain evidence="11 12">BRFM310</strain>
    </source>
</reference>
<feature type="transmembrane region" description="Helical" evidence="9">
    <location>
        <begin position="434"/>
        <end position="454"/>
    </location>
</feature>
<keyword evidence="3" id="KW-0813">Transport</keyword>
<feature type="transmembrane region" description="Helical" evidence="9">
    <location>
        <begin position="214"/>
        <end position="235"/>
    </location>
</feature>
<dbReference type="PROSITE" id="PS50850">
    <property type="entry name" value="MFS"/>
    <property type="match status" value="2"/>
</dbReference>
<protein>
    <submittedName>
        <fullName evidence="11">General substrate transporter</fullName>
    </submittedName>
</protein>
<dbReference type="InterPro" id="IPR020846">
    <property type="entry name" value="MFS_dom"/>
</dbReference>
<feature type="compositionally biased region" description="Basic and acidic residues" evidence="8">
    <location>
        <begin position="403"/>
        <end position="418"/>
    </location>
</feature>
<dbReference type="InterPro" id="IPR036259">
    <property type="entry name" value="MFS_trans_sf"/>
</dbReference>
<organism evidence="11 12">
    <name type="scientific">Trametes coccinea (strain BRFM310)</name>
    <name type="common">Pycnoporus coccineus</name>
    <dbReference type="NCBI Taxonomy" id="1353009"/>
    <lineage>
        <taxon>Eukaryota</taxon>
        <taxon>Fungi</taxon>
        <taxon>Dikarya</taxon>
        <taxon>Basidiomycota</taxon>
        <taxon>Agaricomycotina</taxon>
        <taxon>Agaricomycetes</taxon>
        <taxon>Polyporales</taxon>
        <taxon>Polyporaceae</taxon>
        <taxon>Trametes</taxon>
    </lineage>
</organism>
<keyword evidence="6 9" id="KW-0472">Membrane</keyword>
<feature type="transmembrane region" description="Helical" evidence="9">
    <location>
        <begin position="87"/>
        <end position="109"/>
    </location>
</feature>
<dbReference type="EMBL" id="KZ084134">
    <property type="protein sequence ID" value="OSC98819.1"/>
    <property type="molecule type" value="Genomic_DNA"/>
</dbReference>
<comment type="catalytic activity">
    <reaction evidence="7">
        <text>myo-inositol(out) + H(+)(out) = myo-inositol(in) + H(+)(in)</text>
        <dbReference type="Rhea" id="RHEA:60364"/>
        <dbReference type="ChEBI" id="CHEBI:15378"/>
        <dbReference type="ChEBI" id="CHEBI:17268"/>
    </reaction>
</comment>
<evidence type="ECO:0000256" key="3">
    <source>
        <dbReference type="ARBA" id="ARBA00022448"/>
    </source>
</evidence>
<feature type="transmembrane region" description="Helical" evidence="9">
    <location>
        <begin position="492"/>
        <end position="512"/>
    </location>
</feature>
<feature type="transmembrane region" description="Helical" evidence="9">
    <location>
        <begin position="796"/>
        <end position="820"/>
    </location>
</feature>
<feature type="transmembrane region" description="Helical" evidence="9">
    <location>
        <begin position="832"/>
        <end position="855"/>
    </location>
</feature>
<keyword evidence="4 9" id="KW-0812">Transmembrane</keyword>
<feature type="region of interest" description="Disordered" evidence="8">
    <location>
        <begin position="403"/>
        <end position="427"/>
    </location>
</feature>
<dbReference type="InterPro" id="IPR003663">
    <property type="entry name" value="Sugar/inositol_transpt"/>
</dbReference>
<dbReference type="PANTHER" id="PTHR48022">
    <property type="entry name" value="PLASTIDIC GLUCOSE TRANSPORTER 4"/>
    <property type="match status" value="1"/>
</dbReference>
<dbReference type="Pfam" id="PF00083">
    <property type="entry name" value="Sugar_tr"/>
    <property type="match status" value="2"/>
</dbReference>
<comment type="subcellular location">
    <subcellularLocation>
        <location evidence="1">Membrane</location>
        <topology evidence="1">Multi-pass membrane protein</topology>
    </subcellularLocation>
</comment>
<feature type="transmembrane region" description="Helical" evidence="9">
    <location>
        <begin position="56"/>
        <end position="75"/>
    </location>
</feature>
<gene>
    <name evidence="11" type="ORF">PYCCODRAFT_1447236</name>
</gene>
<dbReference type="PROSITE" id="PS00216">
    <property type="entry name" value="SUGAR_TRANSPORT_1"/>
    <property type="match status" value="3"/>
</dbReference>
<evidence type="ECO:0000256" key="6">
    <source>
        <dbReference type="ARBA" id="ARBA00023136"/>
    </source>
</evidence>
<feature type="transmembrane region" description="Helical" evidence="9">
    <location>
        <begin position="275"/>
        <end position="299"/>
    </location>
</feature>
<dbReference type="PANTHER" id="PTHR48022:SF17">
    <property type="entry name" value="HEXOSE TRANSPORTER"/>
    <property type="match status" value="1"/>
</dbReference>
<dbReference type="OrthoDB" id="6133115at2759"/>
<dbReference type="PRINTS" id="PR00171">
    <property type="entry name" value="SUGRTRNSPORT"/>
</dbReference>
<evidence type="ECO:0000256" key="9">
    <source>
        <dbReference type="SAM" id="Phobius"/>
    </source>
</evidence>
<evidence type="ECO:0000256" key="7">
    <source>
        <dbReference type="ARBA" id="ARBA00049119"/>
    </source>
</evidence>
<evidence type="ECO:0000256" key="4">
    <source>
        <dbReference type="ARBA" id="ARBA00022692"/>
    </source>
</evidence>
<dbReference type="STRING" id="1353009.A0A1Y2ICF7"/>
<feature type="transmembrane region" description="Helical" evidence="9">
    <location>
        <begin position="608"/>
        <end position="630"/>
    </location>
</feature>
<feature type="transmembrane region" description="Helical" evidence="9">
    <location>
        <begin position="346"/>
        <end position="366"/>
    </location>
</feature>
<dbReference type="NCBIfam" id="TIGR00879">
    <property type="entry name" value="SP"/>
    <property type="match status" value="2"/>
</dbReference>
<sequence>MVSCLVFSLGVALQTGAHNLATFVVGRFFAGFGVGLVSTLIPMYQSECSPKWIRGAIVSCYQWAITIGLLLAAIINNATKDRQNHSAWQISISIQLIWAFVLFVGMIWLPETPRWLVKRNRPDDAAESLSRLRSLPVDDPVVQSELAEITSALEAEREIGQDSYIDCFRSTNNKIALRTLTGIALQAWQQLTGVNFISYYGITFFTSAGIKNPFLISVAINIVNMGMTLPGMWAVDRFGRRSLLLWGAVLMCICEYLVAILGVTISIENLAGQRALIGIVCIYVGTFAATWGPVAWVIVGEIFPLNVRAKGMSLSAASNWLWNWALAFATPYLVNSGKGNAGLGVKVFFIWGSTCAGCIVFTYFCIPETKGLSLEQIDLLYQNSTPLTSTRYRREIIAEEQSRETDVQAARTQEEKSEAWTSNRMRKQPANSRHATLGIVMTAFAAFGGILFGYDTGTIAGIIQMEDWVKTFGVHDGSSRTGYSLPTSRESLVVSILSAGTFLGALTGAPAADSLGRRIGIMVSCLVFSLGVALQTGAHDLATFVVGRFFAGFGVGLVSTLIPMYQSECSPKWIRGAIVSCYQWAITIGLLLASVINNATKDRQNHSAWQISVSIQFIWAFVLFVGMIWLPETPRWLVKRNRPDDAAKSLSRLRSLPVNNSVVQSELDEITSALEAERKIGKNSYIDCFRSTNNKIALRTSTGIALHAWHQLAGIYFVSSYGTTFFTSAGIKNPFLISVAINIVNMGMTLPGMWAVDRFGRRSLLLWGAVIMCICEYLVAILGVTISIENLAGQRALIGIVCIYVGTFAATWGPISWVVIGEIFPLNVRAKGISLSTASNWLWNWVLAFVTPYLFNSGKGDAGLGVKMFFIWGTTCAGCIVFTYFCIPETKGLSLEQIDLLYQKFTPLTSTRFRCELRAEERSREKDVQAERLQQEKGETWVVENV</sequence>
<evidence type="ECO:0000256" key="1">
    <source>
        <dbReference type="ARBA" id="ARBA00004141"/>
    </source>
</evidence>
<dbReference type="InterPro" id="IPR005829">
    <property type="entry name" value="Sugar_transporter_CS"/>
</dbReference>
<feature type="transmembrane region" description="Helical" evidence="9">
    <location>
        <begin position="27"/>
        <end position="44"/>
    </location>
</feature>
<keyword evidence="5 9" id="KW-1133">Transmembrane helix</keyword>
<evidence type="ECO:0000259" key="10">
    <source>
        <dbReference type="PROSITE" id="PS50850"/>
    </source>
</evidence>
<feature type="domain" description="Major facilitator superfamily (MFS) profile" evidence="10">
    <location>
        <begin position="441"/>
        <end position="891"/>
    </location>
</feature>
<feature type="transmembrane region" description="Helical" evidence="9">
    <location>
        <begin position="519"/>
        <end position="538"/>
    </location>
</feature>
<dbReference type="InterPro" id="IPR005828">
    <property type="entry name" value="MFS_sugar_transport-like"/>
</dbReference>
<evidence type="ECO:0000256" key="5">
    <source>
        <dbReference type="ARBA" id="ARBA00022989"/>
    </source>
</evidence>
<dbReference type="Gene3D" id="1.20.1250.20">
    <property type="entry name" value="MFS general substrate transporter like domains"/>
    <property type="match status" value="2"/>
</dbReference>
<name>A0A1Y2ICF7_TRAC3</name>
<dbReference type="FunFam" id="1.20.1250.20:FF:000044">
    <property type="entry name" value="Hexose transporter Hxt3p"/>
    <property type="match status" value="2"/>
</dbReference>
<dbReference type="GO" id="GO:0005351">
    <property type="term" value="F:carbohydrate:proton symporter activity"/>
    <property type="evidence" value="ECO:0007669"/>
    <property type="project" value="TreeGrafter"/>
</dbReference>
<feature type="transmembrane region" description="Helical" evidence="9">
    <location>
        <begin position="735"/>
        <end position="756"/>
    </location>
</feature>
<evidence type="ECO:0000313" key="12">
    <source>
        <dbReference type="Proteomes" id="UP000193067"/>
    </source>
</evidence>
<dbReference type="GO" id="GO:0016020">
    <property type="term" value="C:membrane"/>
    <property type="evidence" value="ECO:0007669"/>
    <property type="project" value="UniProtKB-SubCell"/>
</dbReference>
<dbReference type="InterPro" id="IPR050360">
    <property type="entry name" value="MFS_Sugar_Transporters"/>
</dbReference>
<keyword evidence="12" id="KW-1185">Reference proteome</keyword>
<proteinExistence type="inferred from homology"/>
<feature type="transmembrane region" description="Helical" evidence="9">
    <location>
        <begin position="763"/>
        <end position="784"/>
    </location>
</feature>
<feature type="domain" description="Major facilitator superfamily (MFS) profile" evidence="10">
    <location>
        <begin position="1"/>
        <end position="370"/>
    </location>
</feature>
<feature type="transmembrane region" description="Helical" evidence="9">
    <location>
        <begin position="242"/>
        <end position="263"/>
    </location>
</feature>
<evidence type="ECO:0000256" key="8">
    <source>
        <dbReference type="SAM" id="MobiDB-lite"/>
    </source>
</evidence>
<dbReference type="Proteomes" id="UP000193067">
    <property type="component" value="Unassembled WGS sequence"/>
</dbReference>
<accession>A0A1Y2ICF7</accession>
<feature type="transmembrane region" description="Helical" evidence="9">
    <location>
        <begin position="577"/>
        <end position="596"/>
    </location>
</feature>
<comment type="similarity">
    <text evidence="2">Belongs to the major facilitator superfamily. Sugar transporter (TC 2.A.1.1) family.</text>
</comment>
<feature type="transmembrane region" description="Helical" evidence="9">
    <location>
        <begin position="544"/>
        <end position="565"/>
    </location>
</feature>
<evidence type="ECO:0000256" key="2">
    <source>
        <dbReference type="ARBA" id="ARBA00010992"/>
    </source>
</evidence>
<dbReference type="CDD" id="cd17356">
    <property type="entry name" value="MFS_HXT"/>
    <property type="match status" value="1"/>
</dbReference>
<feature type="transmembrane region" description="Helical" evidence="9">
    <location>
        <begin position="867"/>
        <end position="887"/>
    </location>
</feature>
<feature type="transmembrane region" description="Helical" evidence="9">
    <location>
        <begin position="311"/>
        <end position="334"/>
    </location>
</feature>